<evidence type="ECO:0000313" key="5">
    <source>
        <dbReference type="EMBL" id="OTA08397.1"/>
    </source>
</evidence>
<protein>
    <recommendedName>
        <fullName evidence="4">RRM domain-containing protein</fullName>
    </recommendedName>
</protein>
<evidence type="ECO:0000259" key="4">
    <source>
        <dbReference type="PROSITE" id="PS50102"/>
    </source>
</evidence>
<dbReference type="OrthoDB" id="410044at2759"/>
<feature type="region of interest" description="Disordered" evidence="3">
    <location>
        <begin position="729"/>
        <end position="761"/>
    </location>
</feature>
<keyword evidence="6" id="KW-1185">Reference proteome</keyword>
<feature type="compositionally biased region" description="Acidic residues" evidence="3">
    <location>
        <begin position="104"/>
        <end position="115"/>
    </location>
</feature>
<sequence length="761" mass="83527">MPAHSSLRHPKKTLLKASSFDVLRQLAFDTEDMFSPGTSSSLNHDTAPRRPASSRNLTAQAVRCGEHESSLAFRSGNASNEDSTTTQSASRIDSRVFPSINNDDGAEEASSEDETQASRSNANWALVPREPPRIDAQDIYPSSACVFVANLTQAYDDRRLEIEVTKYFSQYGTVFVKIRRDSRQMPFAFCQFTCDADAEDAAHHGNGAVILGRPCRVEKATAHSCYLVYKLSGAETTRQEAIDLLGPLGAIAKVHPLNLNSQKMDKFPSAMVVHYKRYDSSRAVVKTFEEHPIFRVEAYDPKAELRQQHKRSDQQSYAQYEKDRRSAYFGNLPLNMTADVLKTLASQCGNVLYAEVATKEVPQAGGRAVTTCFGFVEFARPDAVENAIMNYHRKPVDGHIIKVERKRTRTFNGSSYGTIGSQRGSFAGVQPSTWHGGKGGNGHGNRIMDANTFVPPAAGLSTPFLPLGVTDRDHDGGITARTLAGESPRVARINASLYDHSITTGSATSEERFGASVGFATAANHGHDARLPGSRYKNKSKPRAAADDNSTNEHNESMRDGTPNTTIGARDGAIGLQLSPIVTEAAVKSELIAHPGFHIEPNEHSREFEGNEIAQHEAKDASKAVETPIKSPMKQGAKTPRSYGVDSATSCFYPLIHPYPYSPYGFHPIQPLMANPITPQGGPMMYNSFGQYYNSTPYSDMYTMYPMMQQYPTTSAAETPTRPFISSHIIENRQGETRKEVYGMSPKSTKKPNGEDKGEAH</sequence>
<dbReference type="SMART" id="SM00360">
    <property type="entry name" value="RRM"/>
    <property type="match status" value="2"/>
</dbReference>
<dbReference type="Gene3D" id="3.30.70.330">
    <property type="match status" value="2"/>
</dbReference>
<feature type="region of interest" description="Disordered" evidence="3">
    <location>
        <begin position="68"/>
        <end position="124"/>
    </location>
</feature>
<feature type="compositionally biased region" description="Basic and acidic residues" evidence="3">
    <location>
        <begin position="752"/>
        <end position="761"/>
    </location>
</feature>
<dbReference type="InterPro" id="IPR035979">
    <property type="entry name" value="RBD_domain_sf"/>
</dbReference>
<feature type="region of interest" description="Disordered" evidence="3">
    <location>
        <begin position="619"/>
        <end position="641"/>
    </location>
</feature>
<dbReference type="InterPro" id="IPR050502">
    <property type="entry name" value="Euk_RNA-bind_prot"/>
</dbReference>
<dbReference type="SUPFAM" id="SSF54928">
    <property type="entry name" value="RNA-binding domain, RBD"/>
    <property type="match status" value="2"/>
</dbReference>
<feature type="compositionally biased region" description="Basic and acidic residues" evidence="3">
    <location>
        <begin position="730"/>
        <end position="741"/>
    </location>
</feature>
<feature type="compositionally biased region" description="Polar residues" evidence="3">
    <location>
        <begin position="76"/>
        <end position="91"/>
    </location>
</feature>
<proteinExistence type="predicted"/>
<feature type="domain" description="RRM" evidence="4">
    <location>
        <begin position="325"/>
        <end position="408"/>
    </location>
</feature>
<dbReference type="GO" id="GO:0003729">
    <property type="term" value="F:mRNA binding"/>
    <property type="evidence" value="ECO:0007669"/>
    <property type="project" value="TreeGrafter"/>
</dbReference>
<accession>A0A2H2ZM39</accession>
<dbReference type="AlphaFoldDB" id="A0A2H2ZM39"/>
<dbReference type="Proteomes" id="UP000219286">
    <property type="component" value="Unassembled WGS sequence"/>
</dbReference>
<dbReference type="EMBL" id="LFMI01000847">
    <property type="protein sequence ID" value="OTA08397.1"/>
    <property type="molecule type" value="Genomic_DNA"/>
</dbReference>
<evidence type="ECO:0000256" key="1">
    <source>
        <dbReference type="ARBA" id="ARBA00022884"/>
    </source>
</evidence>
<dbReference type="PROSITE" id="PS50102">
    <property type="entry name" value="RRM"/>
    <property type="match status" value="2"/>
</dbReference>
<gene>
    <name evidence="5" type="ORF">A9Z42_0000880</name>
</gene>
<organism evidence="5 6">
    <name type="scientific">Trichoderma parareesei</name>
    <name type="common">Filamentous fungus</name>
    <dbReference type="NCBI Taxonomy" id="858221"/>
    <lineage>
        <taxon>Eukaryota</taxon>
        <taxon>Fungi</taxon>
        <taxon>Dikarya</taxon>
        <taxon>Ascomycota</taxon>
        <taxon>Pezizomycotina</taxon>
        <taxon>Sordariomycetes</taxon>
        <taxon>Hypocreomycetidae</taxon>
        <taxon>Hypocreales</taxon>
        <taxon>Hypocreaceae</taxon>
        <taxon>Trichoderma</taxon>
    </lineage>
</organism>
<dbReference type="Pfam" id="PF00076">
    <property type="entry name" value="RRM_1"/>
    <property type="match status" value="2"/>
</dbReference>
<dbReference type="InterPro" id="IPR000504">
    <property type="entry name" value="RRM_dom"/>
</dbReference>
<name>A0A2H2ZM39_TRIPA</name>
<evidence type="ECO:0000256" key="2">
    <source>
        <dbReference type="PROSITE-ProRule" id="PRU00176"/>
    </source>
</evidence>
<dbReference type="InterPro" id="IPR012677">
    <property type="entry name" value="Nucleotide-bd_a/b_plait_sf"/>
</dbReference>
<keyword evidence="1 2" id="KW-0694">RNA-binding</keyword>
<dbReference type="PANTHER" id="PTHR48025:SF1">
    <property type="entry name" value="RRM DOMAIN-CONTAINING PROTEIN"/>
    <property type="match status" value="1"/>
</dbReference>
<dbReference type="PANTHER" id="PTHR48025">
    <property type="entry name" value="OS02G0815200 PROTEIN"/>
    <property type="match status" value="1"/>
</dbReference>
<reference evidence="5 6" key="1">
    <citation type="journal article" date="2015" name="Genome Announc.">
        <title>Genome sequence and annotation of Trichoderma parareesei, the ancestor of the cellulase producer Trichoderma reesei.</title>
        <authorList>
            <person name="Yang D."/>
            <person name="Pomraning K."/>
            <person name="Kopchinskiy A."/>
            <person name="Karimi Aghcheh R."/>
            <person name="Atanasova L."/>
            <person name="Chenthamara K."/>
            <person name="Baker S.E."/>
            <person name="Zhang R."/>
            <person name="Shen Q."/>
            <person name="Freitag M."/>
            <person name="Kubicek C.P."/>
            <person name="Druzhinina I.S."/>
        </authorList>
    </citation>
    <scope>NUCLEOTIDE SEQUENCE [LARGE SCALE GENOMIC DNA]</scope>
    <source>
        <strain evidence="5 6">CBS 125925</strain>
    </source>
</reference>
<feature type="domain" description="RRM" evidence="4">
    <location>
        <begin position="144"/>
        <end position="222"/>
    </location>
</feature>
<evidence type="ECO:0000313" key="6">
    <source>
        <dbReference type="Proteomes" id="UP000219286"/>
    </source>
</evidence>
<feature type="region of interest" description="Disordered" evidence="3">
    <location>
        <begin position="524"/>
        <end position="564"/>
    </location>
</feature>
<dbReference type="CDD" id="cd00590">
    <property type="entry name" value="RRM_SF"/>
    <property type="match status" value="1"/>
</dbReference>
<feature type="region of interest" description="Disordered" evidence="3">
    <location>
        <begin position="34"/>
        <end position="56"/>
    </location>
</feature>
<evidence type="ECO:0000256" key="3">
    <source>
        <dbReference type="SAM" id="MobiDB-lite"/>
    </source>
</evidence>
<comment type="caution">
    <text evidence="5">The sequence shown here is derived from an EMBL/GenBank/DDBJ whole genome shotgun (WGS) entry which is preliminary data.</text>
</comment>